<dbReference type="EMBL" id="QUSM01000003">
    <property type="protein sequence ID" value="RGD74607.1"/>
    <property type="molecule type" value="Genomic_DNA"/>
</dbReference>
<keyword evidence="2 4" id="KW-0413">Isomerase</keyword>
<gene>
    <name evidence="6" type="ORF">DW687_07565</name>
</gene>
<dbReference type="FunFam" id="3.10.290.10:FF:000003">
    <property type="entry name" value="Pseudouridine synthase"/>
    <property type="match status" value="1"/>
</dbReference>
<dbReference type="SMART" id="SM00363">
    <property type="entry name" value="S4"/>
    <property type="match status" value="1"/>
</dbReference>
<dbReference type="Gene3D" id="3.30.70.1560">
    <property type="entry name" value="Alpha-L RNA-binding motif"/>
    <property type="match status" value="1"/>
</dbReference>
<evidence type="ECO:0000256" key="2">
    <source>
        <dbReference type="ARBA" id="ARBA00023235"/>
    </source>
</evidence>
<accession>A0A3E3DZ95</accession>
<dbReference type="InterPro" id="IPR050343">
    <property type="entry name" value="RsuA_PseudoU_synthase"/>
</dbReference>
<dbReference type="PROSITE" id="PS50889">
    <property type="entry name" value="S4"/>
    <property type="match status" value="1"/>
</dbReference>
<dbReference type="AlphaFoldDB" id="A0A3E3DZ95"/>
<sequence>MEEKMRINKYLASCGVASRRKCEEIISRGKVTVNGEVVKELGTIINVEKDLVKVYGKEVSLDTKKVYYMLNKPQGVISASKSKYGEETVVDLLGKKEHRLFPVGRLDKDTTGLIILTNDGDFAYKLTHPKYEKEKTYEALVKGKVDSKSLDKLKQGVVIDGKKTSRAKVRLVKMIGVNSLVEITLIEGRKRQVKKMCEKVGHKVIKLNRTMENGLSLGDLEVGEYRKLTKNEVSKLLK</sequence>
<dbReference type="InterPro" id="IPR020103">
    <property type="entry name" value="PsdUridine_synth_cat_dom_sf"/>
</dbReference>
<dbReference type="SUPFAM" id="SSF55174">
    <property type="entry name" value="Alpha-L RNA-binding motif"/>
    <property type="match status" value="1"/>
</dbReference>
<evidence type="ECO:0000259" key="5">
    <source>
        <dbReference type="SMART" id="SM00363"/>
    </source>
</evidence>
<dbReference type="InterPro" id="IPR000748">
    <property type="entry name" value="PsdUridine_synth_RsuA/RluB/E/F"/>
</dbReference>
<comment type="caution">
    <text evidence="6">The sequence shown here is derived from an EMBL/GenBank/DDBJ whole genome shotgun (WGS) entry which is preliminary data.</text>
</comment>
<comment type="similarity">
    <text evidence="1 4">Belongs to the pseudouridine synthase RsuA family.</text>
</comment>
<feature type="domain" description="RNA-binding S4" evidence="5">
    <location>
        <begin position="5"/>
        <end position="69"/>
    </location>
</feature>
<keyword evidence="3" id="KW-0694">RNA-binding</keyword>
<evidence type="ECO:0000313" key="6">
    <source>
        <dbReference type="EMBL" id="RGD74607.1"/>
    </source>
</evidence>
<evidence type="ECO:0000256" key="3">
    <source>
        <dbReference type="PROSITE-ProRule" id="PRU00182"/>
    </source>
</evidence>
<evidence type="ECO:0000256" key="4">
    <source>
        <dbReference type="RuleBase" id="RU003887"/>
    </source>
</evidence>
<dbReference type="PANTHER" id="PTHR47683:SF2">
    <property type="entry name" value="RNA-BINDING S4 DOMAIN-CONTAINING PROTEIN"/>
    <property type="match status" value="1"/>
</dbReference>
<dbReference type="Pfam" id="PF01479">
    <property type="entry name" value="S4"/>
    <property type="match status" value="1"/>
</dbReference>
<organism evidence="6 7">
    <name type="scientific">Anaerofustis stercorihominis</name>
    <dbReference type="NCBI Taxonomy" id="214853"/>
    <lineage>
        <taxon>Bacteria</taxon>
        <taxon>Bacillati</taxon>
        <taxon>Bacillota</taxon>
        <taxon>Clostridia</taxon>
        <taxon>Eubacteriales</taxon>
        <taxon>Eubacteriaceae</taxon>
        <taxon>Anaerofustis</taxon>
    </lineage>
</organism>
<dbReference type="InterPro" id="IPR042092">
    <property type="entry name" value="PsdUridine_s_RsuA/RluB/E/F_cat"/>
</dbReference>
<dbReference type="GO" id="GO:0000455">
    <property type="term" value="P:enzyme-directed rRNA pseudouridine synthesis"/>
    <property type="evidence" value="ECO:0007669"/>
    <property type="project" value="UniProtKB-ARBA"/>
</dbReference>
<name>A0A3E3DZ95_9FIRM</name>
<dbReference type="InterPro" id="IPR006145">
    <property type="entry name" value="PsdUridine_synth_RsuA/RluA"/>
</dbReference>
<dbReference type="PANTHER" id="PTHR47683">
    <property type="entry name" value="PSEUDOURIDINE SYNTHASE FAMILY PROTEIN-RELATED"/>
    <property type="match status" value="1"/>
</dbReference>
<dbReference type="InterPro" id="IPR002942">
    <property type="entry name" value="S4_RNA-bd"/>
</dbReference>
<dbReference type="GO" id="GO:0003723">
    <property type="term" value="F:RNA binding"/>
    <property type="evidence" value="ECO:0007669"/>
    <property type="project" value="UniProtKB-KW"/>
</dbReference>
<dbReference type="CDD" id="cd00165">
    <property type="entry name" value="S4"/>
    <property type="match status" value="1"/>
</dbReference>
<evidence type="ECO:0000313" key="7">
    <source>
        <dbReference type="Proteomes" id="UP000261212"/>
    </source>
</evidence>
<reference evidence="6 7" key="1">
    <citation type="submission" date="2018-08" db="EMBL/GenBank/DDBJ databases">
        <title>A genome reference for cultivated species of the human gut microbiota.</title>
        <authorList>
            <person name="Zou Y."/>
            <person name="Xue W."/>
            <person name="Luo G."/>
        </authorList>
    </citation>
    <scope>NUCLEOTIDE SEQUENCE [LARGE SCALE GENOMIC DNA]</scope>
    <source>
        <strain evidence="6 7">AM25-6</strain>
    </source>
</reference>
<dbReference type="GO" id="GO:0120159">
    <property type="term" value="F:rRNA pseudouridine synthase activity"/>
    <property type="evidence" value="ECO:0007669"/>
    <property type="project" value="UniProtKB-ARBA"/>
</dbReference>
<proteinExistence type="inferred from homology"/>
<dbReference type="InterPro" id="IPR020094">
    <property type="entry name" value="TruA/RsuA/RluB/E/F_N"/>
</dbReference>
<dbReference type="InterPro" id="IPR036986">
    <property type="entry name" value="S4_RNA-bd_sf"/>
</dbReference>
<dbReference type="InterPro" id="IPR018496">
    <property type="entry name" value="PsdUridine_synth_RsuA/RluB_CS"/>
</dbReference>
<dbReference type="RefSeq" id="WP_117532289.1">
    <property type="nucleotide sequence ID" value="NZ_QUSM01000003.1"/>
</dbReference>
<evidence type="ECO:0000256" key="1">
    <source>
        <dbReference type="ARBA" id="ARBA00008348"/>
    </source>
</evidence>
<dbReference type="Gene3D" id="3.30.70.580">
    <property type="entry name" value="Pseudouridine synthase I, catalytic domain, N-terminal subdomain"/>
    <property type="match status" value="1"/>
</dbReference>
<dbReference type="Gene3D" id="3.10.290.10">
    <property type="entry name" value="RNA-binding S4 domain"/>
    <property type="match status" value="1"/>
</dbReference>
<dbReference type="PROSITE" id="PS01149">
    <property type="entry name" value="PSI_RSU"/>
    <property type="match status" value="1"/>
</dbReference>
<dbReference type="SUPFAM" id="SSF55120">
    <property type="entry name" value="Pseudouridine synthase"/>
    <property type="match status" value="1"/>
</dbReference>
<dbReference type="CDD" id="cd02870">
    <property type="entry name" value="PseudoU_synth_RsuA_like"/>
    <property type="match status" value="1"/>
</dbReference>
<dbReference type="Pfam" id="PF00849">
    <property type="entry name" value="PseudoU_synth_2"/>
    <property type="match status" value="1"/>
</dbReference>
<dbReference type="NCBIfam" id="TIGR00093">
    <property type="entry name" value="pseudouridine synthase"/>
    <property type="match status" value="1"/>
</dbReference>
<dbReference type="EC" id="5.4.99.-" evidence="4"/>
<protein>
    <recommendedName>
        <fullName evidence="4">Pseudouridine synthase</fullName>
        <ecNumber evidence="4">5.4.99.-</ecNumber>
    </recommendedName>
</protein>
<dbReference type="Proteomes" id="UP000261212">
    <property type="component" value="Unassembled WGS sequence"/>
</dbReference>